<keyword evidence="7" id="KW-0732">Signal</keyword>
<dbReference type="PROSITE" id="PS00136">
    <property type="entry name" value="SUBTILASE_ASP"/>
    <property type="match status" value="1"/>
</dbReference>
<dbReference type="RefSeq" id="WP_144331304.1">
    <property type="nucleotide sequence ID" value="NZ_VLPL01000001.1"/>
</dbReference>
<dbReference type="CDD" id="cd07483">
    <property type="entry name" value="Peptidases_S8_Subtilisin_Novo-like"/>
    <property type="match status" value="1"/>
</dbReference>
<dbReference type="InterPro" id="IPR034080">
    <property type="entry name" value="Protease_P7-like_dom"/>
</dbReference>
<gene>
    <name evidence="9" type="ORF">FO442_01170</name>
</gene>
<dbReference type="InterPro" id="IPR015500">
    <property type="entry name" value="Peptidase_S8_subtilisin-rel"/>
</dbReference>
<dbReference type="GO" id="GO:0004252">
    <property type="term" value="F:serine-type endopeptidase activity"/>
    <property type="evidence" value="ECO:0007669"/>
    <property type="project" value="UniProtKB-UniRule"/>
</dbReference>
<dbReference type="PROSITE" id="PS00137">
    <property type="entry name" value="SUBTILASE_HIS"/>
    <property type="match status" value="1"/>
</dbReference>
<keyword evidence="4 5" id="KW-0720">Serine protease</keyword>
<dbReference type="PROSITE" id="PS00138">
    <property type="entry name" value="SUBTILASE_SER"/>
    <property type="match status" value="1"/>
</dbReference>
<evidence type="ECO:0000259" key="8">
    <source>
        <dbReference type="Pfam" id="PF00082"/>
    </source>
</evidence>
<proteinExistence type="inferred from homology"/>
<evidence type="ECO:0000313" key="10">
    <source>
        <dbReference type="Proteomes" id="UP000316008"/>
    </source>
</evidence>
<dbReference type="SUPFAM" id="SSF52743">
    <property type="entry name" value="Subtilisin-like"/>
    <property type="match status" value="1"/>
</dbReference>
<dbReference type="PRINTS" id="PR00723">
    <property type="entry name" value="SUBTILISIN"/>
</dbReference>
<evidence type="ECO:0000256" key="4">
    <source>
        <dbReference type="ARBA" id="ARBA00022825"/>
    </source>
</evidence>
<evidence type="ECO:0000256" key="6">
    <source>
        <dbReference type="RuleBase" id="RU003355"/>
    </source>
</evidence>
<evidence type="ECO:0000256" key="5">
    <source>
        <dbReference type="PROSITE-ProRule" id="PRU01240"/>
    </source>
</evidence>
<feature type="domain" description="Peptidase S8/S53" evidence="8">
    <location>
        <begin position="56"/>
        <end position="485"/>
    </location>
</feature>
<protein>
    <submittedName>
        <fullName evidence="9">S8 family serine peptidase</fullName>
    </submittedName>
</protein>
<dbReference type="PROSITE" id="PS51892">
    <property type="entry name" value="SUBTILASE"/>
    <property type="match status" value="1"/>
</dbReference>
<feature type="active site" description="Charge relay system" evidence="5">
    <location>
        <position position="63"/>
    </location>
</feature>
<dbReference type="PANTHER" id="PTHR43806">
    <property type="entry name" value="PEPTIDASE S8"/>
    <property type="match status" value="1"/>
</dbReference>
<dbReference type="InterPro" id="IPR023827">
    <property type="entry name" value="Peptidase_S8_Asp-AS"/>
</dbReference>
<dbReference type="InterPro" id="IPR023828">
    <property type="entry name" value="Peptidase_S8_Ser-AS"/>
</dbReference>
<organism evidence="9 10">
    <name type="scientific">Fluviicola chungangensis</name>
    <dbReference type="NCBI Taxonomy" id="2597671"/>
    <lineage>
        <taxon>Bacteria</taxon>
        <taxon>Pseudomonadati</taxon>
        <taxon>Bacteroidota</taxon>
        <taxon>Flavobacteriia</taxon>
        <taxon>Flavobacteriales</taxon>
        <taxon>Crocinitomicaceae</taxon>
        <taxon>Fluviicola</taxon>
    </lineage>
</organism>
<dbReference type="OrthoDB" id="9798386at2"/>
<comment type="similarity">
    <text evidence="1 5 6">Belongs to the peptidase S8 family.</text>
</comment>
<evidence type="ECO:0000313" key="9">
    <source>
        <dbReference type="EMBL" id="TSJ47769.1"/>
    </source>
</evidence>
<reference evidence="9 10" key="1">
    <citation type="submission" date="2019-07" db="EMBL/GenBank/DDBJ databases">
        <authorList>
            <person name="Huq M.A."/>
        </authorList>
    </citation>
    <scope>NUCLEOTIDE SEQUENCE [LARGE SCALE GENOMIC DNA]</scope>
    <source>
        <strain evidence="9 10">MAH-3</strain>
    </source>
</reference>
<dbReference type="InterPro" id="IPR000209">
    <property type="entry name" value="Peptidase_S8/S53_dom"/>
</dbReference>
<keyword evidence="10" id="KW-1185">Reference proteome</keyword>
<sequence length="524" mass="57811">MKKRILTLSFALFSVGVMNFIYGQKTEEIKNWYNGPTPGMNTEKAYSSLKKQQSTTVIVAVIDSGIDIEHKDLQGKIWTNEDEIPNNGIDDDKNGYIDDVHGWNFLGNPNGQNQDYARLEKTRICAELHAKFKDRDESGITAAEQADYAKYKELLKSIEAERQENLGALEQYTQLQQMFPMLKAKLVEKLGENFTEKDVDAWKAESPQDLQLKQIGKYIANGQLSEDAIKEGLQHLNASANYQLNMDYNDRQFIGDDPDDFNDVRYGNNDVEGPDALHGTHVGGIIGATRHNELGGDGVAENIRLMSVRAVPDGDEQDKDVALAIRYAVDNGASVINMSFGKAYSKHQKEVYDAMAYADSKGVLLVHAAGNDGVNLDENPNFPTNEYSFQSKPLDMYVCVGASTRDKKHLAADFSNYSSRQVNIFAPGFEIYNTIPQSDYKILQGTSMAAPMVSGVAALLKSYFPSLSMKEIKDIMLASAKQYKGTMIPSPGTGSSVDFGTLSTTGGVIDISAAVKMCQAKVKK</sequence>
<comment type="caution">
    <text evidence="9">The sequence shown here is derived from an EMBL/GenBank/DDBJ whole genome shotgun (WGS) entry which is preliminary data.</text>
</comment>
<dbReference type="InterPro" id="IPR050131">
    <property type="entry name" value="Peptidase_S8_subtilisin-like"/>
</dbReference>
<dbReference type="AlphaFoldDB" id="A0A556N6W6"/>
<feature type="active site" description="Charge relay system" evidence="5">
    <location>
        <position position="278"/>
    </location>
</feature>
<keyword evidence="2 5" id="KW-0645">Protease</keyword>
<dbReference type="Gene3D" id="3.40.50.200">
    <property type="entry name" value="Peptidase S8/S53 domain"/>
    <property type="match status" value="2"/>
</dbReference>
<name>A0A556N6W6_9FLAO</name>
<dbReference type="InterPro" id="IPR022398">
    <property type="entry name" value="Peptidase_S8_His-AS"/>
</dbReference>
<feature type="chain" id="PRO_5022247217" evidence="7">
    <location>
        <begin position="20"/>
        <end position="524"/>
    </location>
</feature>
<dbReference type="Proteomes" id="UP000316008">
    <property type="component" value="Unassembled WGS sequence"/>
</dbReference>
<keyword evidence="3 5" id="KW-0378">Hydrolase</keyword>
<evidence type="ECO:0000256" key="3">
    <source>
        <dbReference type="ARBA" id="ARBA00022801"/>
    </source>
</evidence>
<evidence type="ECO:0000256" key="1">
    <source>
        <dbReference type="ARBA" id="ARBA00011073"/>
    </source>
</evidence>
<dbReference type="PANTHER" id="PTHR43806:SF11">
    <property type="entry name" value="CEREVISIN-RELATED"/>
    <property type="match status" value="1"/>
</dbReference>
<evidence type="ECO:0000256" key="2">
    <source>
        <dbReference type="ARBA" id="ARBA00022670"/>
    </source>
</evidence>
<dbReference type="InterPro" id="IPR036852">
    <property type="entry name" value="Peptidase_S8/S53_dom_sf"/>
</dbReference>
<feature type="active site" description="Charge relay system" evidence="5">
    <location>
        <position position="447"/>
    </location>
</feature>
<dbReference type="EMBL" id="VLPL01000001">
    <property type="protein sequence ID" value="TSJ47769.1"/>
    <property type="molecule type" value="Genomic_DNA"/>
</dbReference>
<feature type="signal peptide" evidence="7">
    <location>
        <begin position="1"/>
        <end position="19"/>
    </location>
</feature>
<dbReference type="Pfam" id="PF00082">
    <property type="entry name" value="Peptidase_S8"/>
    <property type="match status" value="1"/>
</dbReference>
<evidence type="ECO:0000256" key="7">
    <source>
        <dbReference type="SAM" id="SignalP"/>
    </source>
</evidence>
<accession>A0A556N6W6</accession>
<dbReference type="GO" id="GO:0006508">
    <property type="term" value="P:proteolysis"/>
    <property type="evidence" value="ECO:0007669"/>
    <property type="project" value="UniProtKB-KW"/>
</dbReference>